<keyword evidence="9" id="KW-1185">Reference proteome</keyword>
<name>A0ABR1VLQ9_9PEZI</name>
<gene>
    <name evidence="8" type="ORF">PG996_005538</name>
</gene>
<feature type="domain" description="Major facilitator superfamily (MFS) profile" evidence="7">
    <location>
        <begin position="55"/>
        <end position="487"/>
    </location>
</feature>
<evidence type="ECO:0000256" key="6">
    <source>
        <dbReference type="SAM" id="Phobius"/>
    </source>
</evidence>
<feature type="transmembrane region" description="Helical" evidence="6">
    <location>
        <begin position="327"/>
        <end position="345"/>
    </location>
</feature>
<dbReference type="InterPro" id="IPR011701">
    <property type="entry name" value="MFS"/>
</dbReference>
<dbReference type="CDD" id="cd17323">
    <property type="entry name" value="MFS_Tpo1_MDR_like"/>
    <property type="match status" value="1"/>
</dbReference>
<protein>
    <recommendedName>
        <fullName evidence="7">Major facilitator superfamily (MFS) profile domain-containing protein</fullName>
    </recommendedName>
</protein>
<evidence type="ECO:0000259" key="7">
    <source>
        <dbReference type="PROSITE" id="PS50850"/>
    </source>
</evidence>
<feature type="compositionally biased region" description="Polar residues" evidence="5">
    <location>
        <begin position="31"/>
        <end position="41"/>
    </location>
</feature>
<dbReference type="EMBL" id="JAQQWM010000003">
    <property type="protein sequence ID" value="KAK8072190.1"/>
    <property type="molecule type" value="Genomic_DNA"/>
</dbReference>
<feature type="transmembrane region" description="Helical" evidence="6">
    <location>
        <begin position="147"/>
        <end position="168"/>
    </location>
</feature>
<dbReference type="InterPro" id="IPR036259">
    <property type="entry name" value="MFS_trans_sf"/>
</dbReference>
<evidence type="ECO:0000256" key="4">
    <source>
        <dbReference type="ARBA" id="ARBA00023136"/>
    </source>
</evidence>
<dbReference type="Gene3D" id="1.20.1250.20">
    <property type="entry name" value="MFS general substrate transporter like domains"/>
    <property type="match status" value="1"/>
</dbReference>
<dbReference type="Proteomes" id="UP001446871">
    <property type="component" value="Unassembled WGS sequence"/>
</dbReference>
<accession>A0ABR1VLQ9</accession>
<feature type="compositionally biased region" description="Basic and acidic residues" evidence="5">
    <location>
        <begin position="1"/>
        <end position="12"/>
    </location>
</feature>
<evidence type="ECO:0000313" key="9">
    <source>
        <dbReference type="Proteomes" id="UP001446871"/>
    </source>
</evidence>
<keyword evidence="2 6" id="KW-0812">Transmembrane</keyword>
<feature type="transmembrane region" description="Helical" evidence="6">
    <location>
        <begin position="122"/>
        <end position="141"/>
    </location>
</feature>
<organism evidence="8 9">
    <name type="scientific">Apiospora saccharicola</name>
    <dbReference type="NCBI Taxonomy" id="335842"/>
    <lineage>
        <taxon>Eukaryota</taxon>
        <taxon>Fungi</taxon>
        <taxon>Dikarya</taxon>
        <taxon>Ascomycota</taxon>
        <taxon>Pezizomycotina</taxon>
        <taxon>Sordariomycetes</taxon>
        <taxon>Xylariomycetidae</taxon>
        <taxon>Amphisphaeriales</taxon>
        <taxon>Apiosporaceae</taxon>
        <taxon>Apiospora</taxon>
    </lineage>
</organism>
<comment type="subcellular location">
    <subcellularLocation>
        <location evidence="1">Membrane</location>
        <topology evidence="1">Multi-pass membrane protein</topology>
    </subcellularLocation>
</comment>
<evidence type="ECO:0000313" key="8">
    <source>
        <dbReference type="EMBL" id="KAK8072190.1"/>
    </source>
</evidence>
<feature type="transmembrane region" description="Helical" evidence="6">
    <location>
        <begin position="286"/>
        <end position="307"/>
    </location>
</feature>
<dbReference type="InterPro" id="IPR005829">
    <property type="entry name" value="Sugar_transporter_CS"/>
</dbReference>
<feature type="transmembrane region" description="Helical" evidence="6">
    <location>
        <begin position="434"/>
        <end position="452"/>
    </location>
</feature>
<evidence type="ECO:0000256" key="3">
    <source>
        <dbReference type="ARBA" id="ARBA00022989"/>
    </source>
</evidence>
<comment type="caution">
    <text evidence="8">The sequence shown here is derived from an EMBL/GenBank/DDBJ whole genome shotgun (WGS) entry which is preliminary data.</text>
</comment>
<feature type="transmembrane region" description="Helical" evidence="6">
    <location>
        <begin position="208"/>
        <end position="230"/>
    </location>
</feature>
<sequence length="502" mass="54553">MEKSGDDPEIRVTQHGNSPEDDCYDPERMDQSNTPNTTIAQPSPRDWSFARKCAATFILSAFAFLQPLAETGIAPAKAQISRDLDIRHDYQWMLANSLILGGLGLSSIVLAPLSEVFGRKPVLLGGCLFFTVWNTACGGAGTLAQMLVLRLFSGFGASVGDSVAGGVISDLWPAELRGRAFAVFMIAPLLGTALGPIFGAFLTEGADWRWLFWMTSFASVATIGVAFFFFQETSKDALQRKANQDGADENTGGKGKRKLQVTITNLLTVLGPNLQRPFRMMGTQTIIQVIGVYMALLYGILWLFLFMYPQIWKEQYQQGTRTASLNYLSFALGLVAGVNIAGHLSDRIYARLKARNHGVGRPEFRIPTMLIGTILAPAGLLCWGWSGEAKLHWIVPNIGSFIFAVGTYVSSACVSVYVIDTYTKYAASATSTNLILRSLTAAVFPLFAPYMFNSFGFGIGATILAAGFLAIGVAAMCILWFFGETLRARSPYCAATINEDST</sequence>
<feature type="transmembrane region" description="Helical" evidence="6">
    <location>
        <begin position="398"/>
        <end position="422"/>
    </location>
</feature>
<feature type="transmembrane region" description="Helical" evidence="6">
    <location>
        <begin position="180"/>
        <end position="202"/>
    </location>
</feature>
<keyword evidence="4 6" id="KW-0472">Membrane</keyword>
<proteinExistence type="predicted"/>
<keyword evidence="3 6" id="KW-1133">Transmembrane helix</keyword>
<reference evidence="8 9" key="1">
    <citation type="submission" date="2023-01" db="EMBL/GenBank/DDBJ databases">
        <title>Analysis of 21 Apiospora genomes using comparative genomics revels a genus with tremendous synthesis potential of carbohydrate active enzymes and secondary metabolites.</title>
        <authorList>
            <person name="Sorensen T."/>
        </authorList>
    </citation>
    <scope>NUCLEOTIDE SEQUENCE [LARGE SCALE GENOMIC DNA]</scope>
    <source>
        <strain evidence="8 9">CBS 83171</strain>
    </source>
</reference>
<dbReference type="PROSITE" id="PS50850">
    <property type="entry name" value="MFS"/>
    <property type="match status" value="1"/>
</dbReference>
<dbReference type="PANTHER" id="PTHR23502">
    <property type="entry name" value="MAJOR FACILITATOR SUPERFAMILY"/>
    <property type="match status" value="1"/>
</dbReference>
<evidence type="ECO:0000256" key="2">
    <source>
        <dbReference type="ARBA" id="ARBA00022692"/>
    </source>
</evidence>
<dbReference type="PROSITE" id="PS00216">
    <property type="entry name" value="SUGAR_TRANSPORT_1"/>
    <property type="match status" value="1"/>
</dbReference>
<feature type="region of interest" description="Disordered" evidence="5">
    <location>
        <begin position="1"/>
        <end position="44"/>
    </location>
</feature>
<feature type="transmembrane region" description="Helical" evidence="6">
    <location>
        <begin position="366"/>
        <end position="386"/>
    </location>
</feature>
<feature type="transmembrane region" description="Helical" evidence="6">
    <location>
        <begin position="90"/>
        <end position="110"/>
    </location>
</feature>
<dbReference type="Pfam" id="PF07690">
    <property type="entry name" value="MFS_1"/>
    <property type="match status" value="1"/>
</dbReference>
<dbReference type="PANTHER" id="PTHR23502:SF60">
    <property type="entry name" value="MAJOR FACILITATOR SUPERFAMILY (MFS) PROFILE DOMAIN-CONTAINING PROTEIN-RELATED"/>
    <property type="match status" value="1"/>
</dbReference>
<evidence type="ECO:0000256" key="5">
    <source>
        <dbReference type="SAM" id="MobiDB-lite"/>
    </source>
</evidence>
<dbReference type="InterPro" id="IPR020846">
    <property type="entry name" value="MFS_dom"/>
</dbReference>
<dbReference type="SUPFAM" id="SSF103473">
    <property type="entry name" value="MFS general substrate transporter"/>
    <property type="match status" value="1"/>
</dbReference>
<feature type="transmembrane region" description="Helical" evidence="6">
    <location>
        <begin position="458"/>
        <end position="482"/>
    </location>
</feature>
<evidence type="ECO:0000256" key="1">
    <source>
        <dbReference type="ARBA" id="ARBA00004141"/>
    </source>
</evidence>